<dbReference type="InterPro" id="IPR000531">
    <property type="entry name" value="Beta-barrel_TonB"/>
</dbReference>
<dbReference type="Pfam" id="PF00593">
    <property type="entry name" value="TonB_dep_Rec_b-barrel"/>
    <property type="match status" value="1"/>
</dbReference>
<reference evidence="18" key="1">
    <citation type="submission" date="2020-10" db="EMBL/GenBank/DDBJ databases">
        <title>Connecting structure to function with the recovery of over 1000 high-quality activated sludge metagenome-assembled genomes encoding full-length rRNA genes using long-read sequencing.</title>
        <authorList>
            <person name="Singleton C.M."/>
            <person name="Petriglieri F."/>
            <person name="Kristensen J.M."/>
            <person name="Kirkegaard R.H."/>
            <person name="Michaelsen T.Y."/>
            <person name="Andersen M.H."/>
            <person name="Karst S.M."/>
            <person name="Dueholm M.S."/>
            <person name="Nielsen P.H."/>
            <person name="Albertsen M."/>
        </authorList>
    </citation>
    <scope>NUCLEOTIDE SEQUENCE</scope>
    <source>
        <strain evidence="18">Bjer_18-Q3-R1-45_BAT3C.347</strain>
    </source>
</reference>
<evidence type="ECO:0000256" key="11">
    <source>
        <dbReference type="ARBA" id="ARBA00023170"/>
    </source>
</evidence>
<evidence type="ECO:0000256" key="1">
    <source>
        <dbReference type="ARBA" id="ARBA00004571"/>
    </source>
</evidence>
<evidence type="ECO:0000313" key="19">
    <source>
        <dbReference type="Proteomes" id="UP000807785"/>
    </source>
</evidence>
<evidence type="ECO:0000256" key="5">
    <source>
        <dbReference type="ARBA" id="ARBA00022496"/>
    </source>
</evidence>
<feature type="signal peptide" evidence="15">
    <location>
        <begin position="1"/>
        <end position="23"/>
    </location>
</feature>
<evidence type="ECO:0000256" key="3">
    <source>
        <dbReference type="ARBA" id="ARBA00022448"/>
    </source>
</evidence>
<organism evidence="18 19">
    <name type="scientific">Candidatus Methylophosphatis roskildensis</name>
    <dbReference type="NCBI Taxonomy" id="2899263"/>
    <lineage>
        <taxon>Bacteria</taxon>
        <taxon>Pseudomonadati</taxon>
        <taxon>Pseudomonadota</taxon>
        <taxon>Betaproteobacteria</taxon>
        <taxon>Nitrosomonadales</taxon>
        <taxon>Sterolibacteriaceae</taxon>
        <taxon>Candidatus Methylophosphatis</taxon>
    </lineage>
</organism>
<evidence type="ECO:0000259" key="16">
    <source>
        <dbReference type="Pfam" id="PF00593"/>
    </source>
</evidence>
<accession>A0A9D7HKG8</accession>
<dbReference type="Proteomes" id="UP000807785">
    <property type="component" value="Unassembled WGS sequence"/>
</dbReference>
<keyword evidence="5" id="KW-0410">Iron transport</keyword>
<dbReference type="InterPro" id="IPR039426">
    <property type="entry name" value="TonB-dep_rcpt-like"/>
</dbReference>
<keyword evidence="3 13" id="KW-0813">Transport</keyword>
<keyword evidence="6 13" id="KW-0812">Transmembrane</keyword>
<protein>
    <submittedName>
        <fullName evidence="18">TonB-dependent receptor</fullName>
    </submittedName>
</protein>
<evidence type="ECO:0000256" key="4">
    <source>
        <dbReference type="ARBA" id="ARBA00022452"/>
    </source>
</evidence>
<evidence type="ECO:0000256" key="15">
    <source>
        <dbReference type="SAM" id="SignalP"/>
    </source>
</evidence>
<evidence type="ECO:0000256" key="9">
    <source>
        <dbReference type="ARBA" id="ARBA00023077"/>
    </source>
</evidence>
<dbReference type="EMBL" id="JADJEV010000001">
    <property type="protein sequence ID" value="MBK6971904.1"/>
    <property type="molecule type" value="Genomic_DNA"/>
</dbReference>
<comment type="caution">
    <text evidence="18">The sequence shown here is derived from an EMBL/GenBank/DDBJ whole genome shotgun (WGS) entry which is preliminary data.</text>
</comment>
<keyword evidence="9 14" id="KW-0798">TonB box</keyword>
<evidence type="ECO:0000256" key="7">
    <source>
        <dbReference type="ARBA" id="ARBA00023004"/>
    </source>
</evidence>
<keyword evidence="12 13" id="KW-0998">Cell outer membrane</keyword>
<feature type="chain" id="PRO_5039594282" evidence="15">
    <location>
        <begin position="24"/>
        <end position="694"/>
    </location>
</feature>
<dbReference type="Gene3D" id="2.40.170.20">
    <property type="entry name" value="TonB-dependent receptor, beta-barrel domain"/>
    <property type="match status" value="1"/>
</dbReference>
<dbReference type="PANTHER" id="PTHR32552">
    <property type="entry name" value="FERRICHROME IRON RECEPTOR-RELATED"/>
    <property type="match status" value="1"/>
</dbReference>
<feature type="domain" description="TonB-dependent receptor-like beta-barrel" evidence="16">
    <location>
        <begin position="214"/>
        <end position="650"/>
    </location>
</feature>
<keyword evidence="10 13" id="KW-0472">Membrane</keyword>
<keyword evidence="11 18" id="KW-0675">Receptor</keyword>
<name>A0A9D7HKG8_9PROT</name>
<keyword evidence="4 13" id="KW-1134">Transmembrane beta strand</keyword>
<dbReference type="PANTHER" id="PTHR32552:SF81">
    <property type="entry name" value="TONB-DEPENDENT OUTER MEMBRANE RECEPTOR"/>
    <property type="match status" value="1"/>
</dbReference>
<evidence type="ECO:0000313" key="18">
    <source>
        <dbReference type="EMBL" id="MBK6971904.1"/>
    </source>
</evidence>
<evidence type="ECO:0000259" key="17">
    <source>
        <dbReference type="Pfam" id="PF07715"/>
    </source>
</evidence>
<keyword evidence="15" id="KW-0732">Signal</keyword>
<dbReference type="PROSITE" id="PS52016">
    <property type="entry name" value="TONB_DEPENDENT_REC_3"/>
    <property type="match status" value="1"/>
</dbReference>
<evidence type="ECO:0000256" key="14">
    <source>
        <dbReference type="RuleBase" id="RU003357"/>
    </source>
</evidence>
<gene>
    <name evidence="18" type="ORF">IPH26_02675</name>
</gene>
<comment type="similarity">
    <text evidence="2 13 14">Belongs to the TonB-dependent receptor family.</text>
</comment>
<evidence type="ECO:0000256" key="6">
    <source>
        <dbReference type="ARBA" id="ARBA00022692"/>
    </source>
</evidence>
<evidence type="ECO:0000256" key="2">
    <source>
        <dbReference type="ARBA" id="ARBA00009810"/>
    </source>
</evidence>
<dbReference type="GO" id="GO:0006826">
    <property type="term" value="P:iron ion transport"/>
    <property type="evidence" value="ECO:0007669"/>
    <property type="project" value="UniProtKB-KW"/>
</dbReference>
<dbReference type="GO" id="GO:0009279">
    <property type="term" value="C:cell outer membrane"/>
    <property type="evidence" value="ECO:0007669"/>
    <property type="project" value="UniProtKB-SubCell"/>
</dbReference>
<comment type="subcellular location">
    <subcellularLocation>
        <location evidence="1 13">Cell outer membrane</location>
        <topology evidence="1 13">Multi-pass membrane protein</topology>
    </subcellularLocation>
</comment>
<evidence type="ECO:0000256" key="8">
    <source>
        <dbReference type="ARBA" id="ARBA00023065"/>
    </source>
</evidence>
<dbReference type="InterPro" id="IPR012910">
    <property type="entry name" value="Plug_dom"/>
</dbReference>
<keyword evidence="8" id="KW-0406">Ion transport</keyword>
<dbReference type="AlphaFoldDB" id="A0A9D7HKG8"/>
<feature type="domain" description="TonB-dependent receptor plug" evidence="17">
    <location>
        <begin position="52"/>
        <end position="156"/>
    </location>
</feature>
<dbReference type="Pfam" id="PF07715">
    <property type="entry name" value="Plug"/>
    <property type="match status" value="1"/>
</dbReference>
<evidence type="ECO:0000256" key="10">
    <source>
        <dbReference type="ARBA" id="ARBA00023136"/>
    </source>
</evidence>
<dbReference type="InterPro" id="IPR036942">
    <property type="entry name" value="Beta-barrel_TonB_sf"/>
</dbReference>
<evidence type="ECO:0000256" key="12">
    <source>
        <dbReference type="ARBA" id="ARBA00023237"/>
    </source>
</evidence>
<dbReference type="InterPro" id="IPR037066">
    <property type="entry name" value="Plug_dom_sf"/>
</dbReference>
<keyword evidence="7" id="KW-0408">Iron</keyword>
<evidence type="ECO:0000256" key="13">
    <source>
        <dbReference type="PROSITE-ProRule" id="PRU01360"/>
    </source>
</evidence>
<dbReference type="Gene3D" id="2.170.130.10">
    <property type="entry name" value="TonB-dependent receptor, plug domain"/>
    <property type="match status" value="1"/>
</dbReference>
<proteinExistence type="inferred from homology"/>
<sequence length="694" mass="75864">MHRRVGRALLFGLLLAASSTAQAAGVPTLDTVDVRAGADGLIGAADSATEGTISAKQLATRPLLRPGEMLEVVPGVIVTQHSSDGKANQYFLRGFNLDHGTDFLTTVNGMPVNQPTNAHGQGYADLNFLIPELVERVRYKKGPYSAEEGDFAAAGAAHLDYFRNLPRSFAEIGIGEDGWRRALLAGSPPAGGGTLLYGLEYYEYDGPWTVAQNFRRYNLVGRYSQGRADNGYSVTGMVYEATGRASNQVARRAIDSGAISRFGSLDPSDLMDTSRYSLSGQWAKSDSSGITRGNAYLMRSQLKLVSDFTYFLDFPAAGDQFAQEERRTTFGFDASHTWFSKWGAREGETIVGLQSRHDNIDPVGLYRSRGGVRADKLDADGNLQPAMVREDHVKQSSVGLYAQNSLQWLPWLRSVAGLRADFYRFDVSSSIAANSGKVNDHIVNPKLSLIFGPWAKTEFYLNAGGGFHSNDARGTTIRVDPNDTAIAADPVTPLVRAKGYEAGVRSAIVAGVQSTLSLWRLDLDSELLFIGDAGTTEASRPSRRSGIEFANYWHPVAGVIVDADLSWSRARFRDDNPAGNRIPGAIERVASVGVSLDRGEWFGGLRLRHFGRRPLIEDNSVHSGSSTLINLRAGYRINRSLQVSLDVLNLLDREVSDIEYFYESRLARETGPVSDIHLHPAEPRTLRLSLRASF</sequence>
<dbReference type="SUPFAM" id="SSF56935">
    <property type="entry name" value="Porins"/>
    <property type="match status" value="1"/>
</dbReference>